<dbReference type="InterPro" id="IPR007402">
    <property type="entry name" value="DUF455"/>
</dbReference>
<evidence type="ECO:0000256" key="4">
    <source>
        <dbReference type="ARBA" id="ARBA00023014"/>
    </source>
</evidence>
<protein>
    <recommendedName>
        <fullName evidence="6">Rieske domain-containing protein</fullName>
    </recommendedName>
</protein>
<proteinExistence type="predicted"/>
<dbReference type="PANTHER" id="PTHR42782:SF2">
    <property type="entry name" value="3-OXOACYL-[ACYL-CARRIER-PROTEIN] SYNTHASE-LIKE PROTEIN"/>
    <property type="match status" value="1"/>
</dbReference>
<feature type="region of interest" description="Disordered" evidence="5">
    <location>
        <begin position="82"/>
        <end position="112"/>
    </location>
</feature>
<keyword evidence="2" id="KW-0479">Metal-binding</keyword>
<dbReference type="CDD" id="cd00657">
    <property type="entry name" value="Ferritin_like"/>
    <property type="match status" value="1"/>
</dbReference>
<evidence type="ECO:0000256" key="5">
    <source>
        <dbReference type="SAM" id="MobiDB-lite"/>
    </source>
</evidence>
<accession>A0A8K0JQ07</accession>
<evidence type="ECO:0000313" key="7">
    <source>
        <dbReference type="EMBL" id="KAG7531943.1"/>
    </source>
</evidence>
<keyword evidence="1" id="KW-0001">2Fe-2S</keyword>
<dbReference type="EMBL" id="JABELV010000079">
    <property type="protein sequence ID" value="KAG7531943.1"/>
    <property type="molecule type" value="Genomic_DNA"/>
</dbReference>
<dbReference type="InterPro" id="IPR017941">
    <property type="entry name" value="Rieske_2Fe-2S"/>
</dbReference>
<comment type="caution">
    <text evidence="7">The sequence shown here is derived from an EMBL/GenBank/DDBJ whole genome shotgun (WGS) entry which is preliminary data.</text>
</comment>
<sequence length="549" mass="61566">MSSRYRSCKPSNQRRPFLSTFDCSICQLSHLSTHTRFALTLRTQSTSNQYHRLLLFRLSPLVEDGTPELYCMESTCPHMGAPLSHAPLSIDPSKEEASRSENVSLDEEDGDQDEQDLIDRTLNIALAPELAAEDIEDLIGSRTITCPWHHYDFDLVTGESPVGIQACVYDVKVEKGNVWVKGPELDEGDEWEVVEVKGVSEEFADPPPGSHHQVTSTANSSRKPTDNKATSASTELPPLPRTLVQAAILILNTPNPLHKIELTRQANRALRQGTFQSILPTKKDLSLVRETFDKARYEGEGIRGFTPPREGLKEVEPWIGGKRGKGGNEKSRILMIHALANIEQWAIDLAWDIIARYAEFEINGEKLPVEFFLDWAKVAEDEAKHFSLLKTRLEELGSYYGAHTVHAGLWESALDTQDDLLARLAIIHLVHEARGLDVNPITIKKFEKAGDIASSKMMEIIHFDEITHVTTGHRWFTYICSKMDIDPVSQFRQLVKQNFAGKIKGPFSVDDRGKAGMSGEWYENLEGHGNRLDAQVGGEGDERVHPRLT</sequence>
<dbReference type="PROSITE" id="PS51296">
    <property type="entry name" value="RIESKE"/>
    <property type="match status" value="1"/>
</dbReference>
<dbReference type="GO" id="GO:0046872">
    <property type="term" value="F:metal ion binding"/>
    <property type="evidence" value="ECO:0007669"/>
    <property type="project" value="UniProtKB-KW"/>
</dbReference>
<evidence type="ECO:0000256" key="3">
    <source>
        <dbReference type="ARBA" id="ARBA00023004"/>
    </source>
</evidence>
<dbReference type="PANTHER" id="PTHR42782">
    <property type="entry name" value="SI:CH73-314G15.3"/>
    <property type="match status" value="1"/>
</dbReference>
<dbReference type="AlphaFoldDB" id="A0A8K0JQ07"/>
<keyword evidence="8" id="KW-1185">Reference proteome</keyword>
<feature type="region of interest" description="Disordered" evidence="5">
    <location>
        <begin position="530"/>
        <end position="549"/>
    </location>
</feature>
<dbReference type="Gene3D" id="2.102.10.10">
    <property type="entry name" value="Rieske [2Fe-2S] iron-sulphur domain"/>
    <property type="match status" value="1"/>
</dbReference>
<dbReference type="Pfam" id="PF04305">
    <property type="entry name" value="DUF455"/>
    <property type="match status" value="1"/>
</dbReference>
<dbReference type="GO" id="GO:0051537">
    <property type="term" value="F:2 iron, 2 sulfur cluster binding"/>
    <property type="evidence" value="ECO:0007669"/>
    <property type="project" value="UniProtKB-KW"/>
</dbReference>
<dbReference type="SUPFAM" id="SSF50022">
    <property type="entry name" value="ISP domain"/>
    <property type="match status" value="1"/>
</dbReference>
<feature type="compositionally biased region" description="Basic and acidic residues" evidence="5">
    <location>
        <begin position="540"/>
        <end position="549"/>
    </location>
</feature>
<feature type="compositionally biased region" description="Polar residues" evidence="5">
    <location>
        <begin position="212"/>
        <end position="234"/>
    </location>
</feature>
<dbReference type="Proteomes" id="UP000812966">
    <property type="component" value="Unassembled WGS sequence"/>
</dbReference>
<dbReference type="InterPro" id="IPR036922">
    <property type="entry name" value="Rieske_2Fe-2S_sf"/>
</dbReference>
<feature type="region of interest" description="Disordered" evidence="5">
    <location>
        <begin position="201"/>
        <end position="237"/>
    </location>
</feature>
<keyword evidence="4" id="KW-0411">Iron-sulfur</keyword>
<evidence type="ECO:0000259" key="6">
    <source>
        <dbReference type="PROSITE" id="PS51296"/>
    </source>
</evidence>
<dbReference type="InterPro" id="IPR009078">
    <property type="entry name" value="Ferritin-like_SF"/>
</dbReference>
<name>A0A8K0JQ07_9TREE</name>
<evidence type="ECO:0000256" key="1">
    <source>
        <dbReference type="ARBA" id="ARBA00022714"/>
    </source>
</evidence>
<keyword evidence="3" id="KW-0408">Iron</keyword>
<feature type="domain" description="Rieske" evidence="6">
    <location>
        <begin position="61"/>
        <end position="180"/>
    </location>
</feature>
<organism evidence="7 8">
    <name type="scientific">Filobasidium floriforme</name>
    <dbReference type="NCBI Taxonomy" id="5210"/>
    <lineage>
        <taxon>Eukaryota</taxon>
        <taxon>Fungi</taxon>
        <taxon>Dikarya</taxon>
        <taxon>Basidiomycota</taxon>
        <taxon>Agaricomycotina</taxon>
        <taxon>Tremellomycetes</taxon>
        <taxon>Filobasidiales</taxon>
        <taxon>Filobasidiaceae</taxon>
        <taxon>Filobasidium</taxon>
    </lineage>
</organism>
<gene>
    <name evidence="7" type="ORF">FFLO_04011</name>
</gene>
<evidence type="ECO:0000256" key="2">
    <source>
        <dbReference type="ARBA" id="ARBA00022723"/>
    </source>
</evidence>
<dbReference type="SUPFAM" id="SSF47240">
    <property type="entry name" value="Ferritin-like"/>
    <property type="match status" value="1"/>
</dbReference>
<evidence type="ECO:0000313" key="8">
    <source>
        <dbReference type="Proteomes" id="UP000812966"/>
    </source>
</evidence>
<reference evidence="7" key="1">
    <citation type="submission" date="2020-04" db="EMBL/GenBank/DDBJ databases">
        <title>Analysis of mating type loci in Filobasidium floriforme.</title>
        <authorList>
            <person name="Nowrousian M."/>
        </authorList>
    </citation>
    <scope>NUCLEOTIDE SEQUENCE</scope>
    <source>
        <strain evidence="7">CBS 6242</strain>
    </source>
</reference>